<proteinExistence type="predicted"/>
<sequence>MRLELKSEHGFEKASLVQLWRFLIGPGNDSNRCVKQDSSFLYGVNGGRKMNMKMEKCKNSPPSVLLIPLMELTLTNDTTNLSYWLTWNFLLCATWVFISMVIASYLIWKYEGSTNTDNYKEQLELRMLPLMGLIYFSIILSGLCLWLPYILRLDQCSRLMDV</sequence>
<keyword evidence="3" id="KW-1185">Reference proteome</keyword>
<reference evidence="2" key="1">
    <citation type="submission" date="2023-04" db="EMBL/GenBank/DDBJ databases">
        <authorList>
            <person name="Vijverberg K."/>
            <person name="Xiong W."/>
            <person name="Schranz E."/>
        </authorList>
    </citation>
    <scope>NUCLEOTIDE SEQUENCE</scope>
</reference>
<feature type="transmembrane region" description="Helical" evidence="1">
    <location>
        <begin position="89"/>
        <end position="108"/>
    </location>
</feature>
<feature type="transmembrane region" description="Helical" evidence="1">
    <location>
        <begin position="128"/>
        <end position="151"/>
    </location>
</feature>
<accession>A0AA35YAQ9</accession>
<evidence type="ECO:0000313" key="3">
    <source>
        <dbReference type="Proteomes" id="UP001177003"/>
    </source>
</evidence>
<evidence type="ECO:0000313" key="2">
    <source>
        <dbReference type="EMBL" id="CAI9265201.1"/>
    </source>
</evidence>
<name>A0AA35YAQ9_LACSI</name>
<evidence type="ECO:0000256" key="1">
    <source>
        <dbReference type="SAM" id="Phobius"/>
    </source>
</evidence>
<protein>
    <submittedName>
        <fullName evidence="2">Uncharacterized protein</fullName>
    </submittedName>
</protein>
<gene>
    <name evidence="2" type="ORF">LSALG_LOCUS5819</name>
</gene>
<keyword evidence="1" id="KW-0812">Transmembrane</keyword>
<keyword evidence="1" id="KW-0472">Membrane</keyword>
<keyword evidence="1" id="KW-1133">Transmembrane helix</keyword>
<dbReference type="EMBL" id="OX465086">
    <property type="protein sequence ID" value="CAI9265201.1"/>
    <property type="molecule type" value="Genomic_DNA"/>
</dbReference>
<dbReference type="Proteomes" id="UP001177003">
    <property type="component" value="Chromosome 0"/>
</dbReference>
<organism evidence="2 3">
    <name type="scientific">Lactuca saligna</name>
    <name type="common">Willowleaf lettuce</name>
    <dbReference type="NCBI Taxonomy" id="75948"/>
    <lineage>
        <taxon>Eukaryota</taxon>
        <taxon>Viridiplantae</taxon>
        <taxon>Streptophyta</taxon>
        <taxon>Embryophyta</taxon>
        <taxon>Tracheophyta</taxon>
        <taxon>Spermatophyta</taxon>
        <taxon>Magnoliopsida</taxon>
        <taxon>eudicotyledons</taxon>
        <taxon>Gunneridae</taxon>
        <taxon>Pentapetalae</taxon>
        <taxon>asterids</taxon>
        <taxon>campanulids</taxon>
        <taxon>Asterales</taxon>
        <taxon>Asteraceae</taxon>
        <taxon>Cichorioideae</taxon>
        <taxon>Cichorieae</taxon>
        <taxon>Lactucinae</taxon>
        <taxon>Lactuca</taxon>
    </lineage>
</organism>
<dbReference type="AlphaFoldDB" id="A0AA35YAQ9"/>